<evidence type="ECO:0000256" key="3">
    <source>
        <dbReference type="ARBA" id="ARBA00023163"/>
    </source>
</evidence>
<dbReference type="SMART" id="SM00346">
    <property type="entry name" value="HTH_ICLR"/>
    <property type="match status" value="1"/>
</dbReference>
<evidence type="ECO:0000256" key="4">
    <source>
        <dbReference type="SAM" id="MobiDB-lite"/>
    </source>
</evidence>
<keyword evidence="8" id="KW-1185">Reference proteome</keyword>
<dbReference type="InterPro" id="IPR050707">
    <property type="entry name" value="HTH_MetabolicPath_Reg"/>
</dbReference>
<proteinExistence type="predicted"/>
<dbReference type="Gene3D" id="1.10.10.10">
    <property type="entry name" value="Winged helix-like DNA-binding domain superfamily/Winged helix DNA-binding domain"/>
    <property type="match status" value="1"/>
</dbReference>
<evidence type="ECO:0000313" key="7">
    <source>
        <dbReference type="EMBL" id="PWE29811.1"/>
    </source>
</evidence>
<dbReference type="PANTHER" id="PTHR30136">
    <property type="entry name" value="HELIX-TURN-HELIX TRANSCRIPTIONAL REGULATOR, ICLR FAMILY"/>
    <property type="match status" value="1"/>
</dbReference>
<dbReference type="EMBL" id="QEYD01000004">
    <property type="protein sequence ID" value="PWE29811.1"/>
    <property type="molecule type" value="Genomic_DNA"/>
</dbReference>
<dbReference type="InterPro" id="IPR036388">
    <property type="entry name" value="WH-like_DNA-bd_sf"/>
</dbReference>
<dbReference type="Pfam" id="PF09339">
    <property type="entry name" value="HTH_IclR"/>
    <property type="match status" value="1"/>
</dbReference>
<keyword evidence="1" id="KW-0805">Transcription regulation</keyword>
<organism evidence="7 8">
    <name type="scientific">Pararhodobacter marinus</name>
    <dbReference type="NCBI Taxonomy" id="2184063"/>
    <lineage>
        <taxon>Bacteria</taxon>
        <taxon>Pseudomonadati</taxon>
        <taxon>Pseudomonadota</taxon>
        <taxon>Alphaproteobacteria</taxon>
        <taxon>Rhodobacterales</taxon>
        <taxon>Paracoccaceae</taxon>
        <taxon>Pararhodobacter</taxon>
    </lineage>
</organism>
<name>A0A2U2CDA7_9RHOB</name>
<keyword evidence="3" id="KW-0804">Transcription</keyword>
<dbReference type="PROSITE" id="PS51078">
    <property type="entry name" value="ICLR_ED"/>
    <property type="match status" value="1"/>
</dbReference>
<evidence type="ECO:0000313" key="8">
    <source>
        <dbReference type="Proteomes" id="UP000244940"/>
    </source>
</evidence>
<comment type="caution">
    <text evidence="7">The sequence shown here is derived from an EMBL/GenBank/DDBJ whole genome shotgun (WGS) entry which is preliminary data.</text>
</comment>
<evidence type="ECO:0000259" key="6">
    <source>
        <dbReference type="PROSITE" id="PS51078"/>
    </source>
</evidence>
<dbReference type="InterPro" id="IPR029016">
    <property type="entry name" value="GAF-like_dom_sf"/>
</dbReference>
<reference evidence="7 8" key="1">
    <citation type="submission" date="2018-05" db="EMBL/GenBank/DDBJ databases">
        <title>Pararhodobacter marina sp. nov., isolated from deep-sea water of the Indian Ocean.</title>
        <authorList>
            <person name="Lai Q.Sr."/>
            <person name="Liu X."/>
            <person name="Shao Z."/>
        </authorList>
    </citation>
    <scope>NUCLEOTIDE SEQUENCE [LARGE SCALE GENOMIC DNA]</scope>
    <source>
        <strain evidence="7 8">CIC4N-9</strain>
    </source>
</reference>
<feature type="region of interest" description="Disordered" evidence="4">
    <location>
        <begin position="1"/>
        <end position="20"/>
    </location>
</feature>
<dbReference type="GeneID" id="94364975"/>
<feature type="domain" description="HTH iclR-type" evidence="5">
    <location>
        <begin position="23"/>
        <end position="84"/>
    </location>
</feature>
<evidence type="ECO:0000259" key="5">
    <source>
        <dbReference type="PROSITE" id="PS51077"/>
    </source>
</evidence>
<accession>A0A2U2CDA7</accession>
<dbReference type="GO" id="GO:0003677">
    <property type="term" value="F:DNA binding"/>
    <property type="evidence" value="ECO:0007669"/>
    <property type="project" value="UniProtKB-KW"/>
</dbReference>
<dbReference type="GO" id="GO:0045892">
    <property type="term" value="P:negative regulation of DNA-templated transcription"/>
    <property type="evidence" value="ECO:0007669"/>
    <property type="project" value="TreeGrafter"/>
</dbReference>
<dbReference type="Pfam" id="PF01614">
    <property type="entry name" value="IclR_C"/>
    <property type="match status" value="1"/>
</dbReference>
<evidence type="ECO:0000256" key="1">
    <source>
        <dbReference type="ARBA" id="ARBA00023015"/>
    </source>
</evidence>
<dbReference type="OrthoDB" id="6057486at2"/>
<dbReference type="RefSeq" id="WP_109532923.1">
    <property type="nucleotide sequence ID" value="NZ_QEYD01000004.1"/>
</dbReference>
<gene>
    <name evidence="7" type="ORF">C4N9_08730</name>
</gene>
<sequence length="273" mass="29355">MAEDRVHGDGAEGGKPAKAQRGIRSLETAGAILRVMAEANGPMKLRDIAEAVDVAPAQLHPYLVSLRGMQMVEQTDTGLYGLGPFALQLGMSRLRAQDAYHEAIVRISALAEETGLMVALSVWGLHGVTIVHVRETIARIHANVRAGGGFGLTNTATGRLFVAFLPETMTAPLIRQELAERASTESRFSFDEAAYHADIARIRRERYETTLDLPIPGVSAVTAPVFDFTGEMKLAITVIGPTQQIDLGPEGAAVRATLDFARKLSTDLGYHPA</sequence>
<dbReference type="InterPro" id="IPR005471">
    <property type="entry name" value="Tscrpt_reg_IclR_N"/>
</dbReference>
<dbReference type="InterPro" id="IPR036390">
    <property type="entry name" value="WH_DNA-bd_sf"/>
</dbReference>
<keyword evidence="2" id="KW-0238">DNA-binding</keyword>
<dbReference type="SUPFAM" id="SSF55781">
    <property type="entry name" value="GAF domain-like"/>
    <property type="match status" value="1"/>
</dbReference>
<dbReference type="Gene3D" id="3.30.450.40">
    <property type="match status" value="1"/>
</dbReference>
<feature type="domain" description="IclR-ED" evidence="6">
    <location>
        <begin position="85"/>
        <end position="270"/>
    </location>
</feature>
<dbReference type="GO" id="GO:0003700">
    <property type="term" value="F:DNA-binding transcription factor activity"/>
    <property type="evidence" value="ECO:0007669"/>
    <property type="project" value="TreeGrafter"/>
</dbReference>
<evidence type="ECO:0000256" key="2">
    <source>
        <dbReference type="ARBA" id="ARBA00023125"/>
    </source>
</evidence>
<dbReference type="PROSITE" id="PS51077">
    <property type="entry name" value="HTH_ICLR"/>
    <property type="match status" value="1"/>
</dbReference>
<dbReference type="Proteomes" id="UP000244940">
    <property type="component" value="Unassembled WGS sequence"/>
</dbReference>
<dbReference type="InterPro" id="IPR014757">
    <property type="entry name" value="Tscrpt_reg_IclR_C"/>
</dbReference>
<dbReference type="PANTHER" id="PTHR30136:SF8">
    <property type="entry name" value="TRANSCRIPTIONAL REGULATORY PROTEIN"/>
    <property type="match status" value="1"/>
</dbReference>
<protein>
    <submittedName>
        <fullName evidence="7">IclR family transcriptional regulator</fullName>
    </submittedName>
</protein>
<feature type="compositionally biased region" description="Basic and acidic residues" evidence="4">
    <location>
        <begin position="1"/>
        <end position="12"/>
    </location>
</feature>
<dbReference type="SUPFAM" id="SSF46785">
    <property type="entry name" value="Winged helix' DNA-binding domain"/>
    <property type="match status" value="1"/>
</dbReference>
<dbReference type="AlphaFoldDB" id="A0A2U2CDA7"/>